<dbReference type="EMBL" id="BAFH01000003">
    <property type="protein sequence ID" value="GAB62682.1"/>
    <property type="molecule type" value="Genomic_DNA"/>
</dbReference>
<gene>
    <name evidence="2" type="ORF">KSU1_C1086</name>
</gene>
<feature type="coiled-coil region" evidence="1">
    <location>
        <begin position="124"/>
        <end position="176"/>
    </location>
</feature>
<reference evidence="2 3" key="1">
    <citation type="journal article" date="2012" name="FEBS Lett.">
        <title>Anammox organism KSU-1 expresses a NirK-type copper-containing nitrite reductase instead of a NirS-type with cytochrome cd1.</title>
        <authorList>
            <person name="Hira D."/>
            <person name="Toh H."/>
            <person name="Migita C.T."/>
            <person name="Okubo H."/>
            <person name="Nishiyama T."/>
            <person name="Hattori M."/>
            <person name="Furukawa K."/>
            <person name="Fujii T."/>
        </authorList>
    </citation>
    <scope>NUCLEOTIDE SEQUENCE [LARGE SCALE GENOMIC DNA]</scope>
</reference>
<evidence type="ECO:0000256" key="1">
    <source>
        <dbReference type="SAM" id="Coils"/>
    </source>
</evidence>
<protein>
    <submittedName>
        <fullName evidence="2">Uncharacterized protein</fullName>
    </submittedName>
</protein>
<keyword evidence="1" id="KW-0175">Coiled coil</keyword>
<evidence type="ECO:0000313" key="3">
    <source>
        <dbReference type="Proteomes" id="UP000002985"/>
    </source>
</evidence>
<dbReference type="STRING" id="247490.KSU1_C1086"/>
<evidence type="ECO:0000313" key="2">
    <source>
        <dbReference type="EMBL" id="GAB62682.1"/>
    </source>
</evidence>
<comment type="caution">
    <text evidence="2">The sequence shown here is derived from an EMBL/GenBank/DDBJ whole genome shotgun (WGS) entry which is preliminary data.</text>
</comment>
<dbReference type="Proteomes" id="UP000002985">
    <property type="component" value="Unassembled WGS sequence"/>
</dbReference>
<keyword evidence="3" id="KW-1185">Reference proteome</keyword>
<accession>I3ILT7</accession>
<dbReference type="AlphaFoldDB" id="I3ILT7"/>
<name>I3ILT7_9BACT</name>
<proteinExistence type="predicted"/>
<organism evidence="2 3">
    <name type="scientific">Candidatus Jettenia caeni</name>
    <dbReference type="NCBI Taxonomy" id="247490"/>
    <lineage>
        <taxon>Bacteria</taxon>
        <taxon>Pseudomonadati</taxon>
        <taxon>Planctomycetota</taxon>
        <taxon>Candidatus Brocadiia</taxon>
        <taxon>Candidatus Brocadiales</taxon>
        <taxon>Candidatus Brocadiaceae</taxon>
        <taxon>Candidatus Jettenia</taxon>
    </lineage>
</organism>
<sequence>MGRKGRQGGFIAGLNFAARLIDAAWIHSLSTIKSSKQYLELGYESWEEYCEEELGKSVDTVDRMIKACQELGAHAVRVVAAAGLKWRDIKMLVSTLEEETKKAVREKNVIPFGDKQIPIDEEHIDEIKAAVALLKEARDLSEKKERASEKKVEGLNKEHSKELQAYKNELEFLKAKLADPKLPEGFNEFIMAVERYTDEIVTIASKLHFDETFGGAEDEGPVKALYMKRLETVLNCFNHCINVLENAIGAKLPGRM</sequence>